<dbReference type="EMBL" id="DNAN01000668">
    <property type="protein sequence ID" value="HAW77824.1"/>
    <property type="molecule type" value="Genomic_DNA"/>
</dbReference>
<reference evidence="1 2" key="1">
    <citation type="journal article" date="2018" name="Nat. Biotechnol.">
        <title>A standardized bacterial taxonomy based on genome phylogeny substantially revises the tree of life.</title>
        <authorList>
            <person name="Parks D.H."/>
            <person name="Chuvochina M."/>
            <person name="Waite D.W."/>
            <person name="Rinke C."/>
            <person name="Skarshewski A."/>
            <person name="Chaumeil P.A."/>
            <person name="Hugenholtz P."/>
        </authorList>
    </citation>
    <scope>NUCLEOTIDE SEQUENCE [LARGE SCALE GENOMIC DNA]</scope>
    <source>
        <strain evidence="1">UBA11978</strain>
    </source>
</reference>
<accession>A0A350P957</accession>
<name>A0A350P957_9ALTE</name>
<protein>
    <submittedName>
        <fullName evidence="1">Uncharacterized protein</fullName>
    </submittedName>
</protein>
<comment type="caution">
    <text evidence="1">The sequence shown here is derived from an EMBL/GenBank/DDBJ whole genome shotgun (WGS) entry which is preliminary data.</text>
</comment>
<feature type="non-terminal residue" evidence="1">
    <location>
        <position position="1"/>
    </location>
</feature>
<evidence type="ECO:0000313" key="2">
    <source>
        <dbReference type="Proteomes" id="UP000263517"/>
    </source>
</evidence>
<gene>
    <name evidence="1" type="ORF">DCW74_19075</name>
</gene>
<dbReference type="Proteomes" id="UP000263517">
    <property type="component" value="Unassembled WGS sequence"/>
</dbReference>
<dbReference type="AlphaFoldDB" id="A0A350P957"/>
<evidence type="ECO:0000313" key="1">
    <source>
        <dbReference type="EMBL" id="HAW77824.1"/>
    </source>
</evidence>
<proteinExistence type="predicted"/>
<organism evidence="1 2">
    <name type="scientific">Alteromonas australica</name>
    <dbReference type="NCBI Taxonomy" id="589873"/>
    <lineage>
        <taxon>Bacteria</taxon>
        <taxon>Pseudomonadati</taxon>
        <taxon>Pseudomonadota</taxon>
        <taxon>Gammaproteobacteria</taxon>
        <taxon>Alteromonadales</taxon>
        <taxon>Alteromonadaceae</taxon>
        <taxon>Alteromonas/Salinimonas group</taxon>
        <taxon>Alteromonas</taxon>
    </lineage>
</organism>
<sequence length="389" mass="43628">PYKEPSNVLYQLLGDIVQEGRRFASSADVKASDMNSQAPVGTTLAILEREMKVLSAVQARVHHSMGAELKILSRIVRDYGPMRYPYDDSEEPLMAQDFDDRVDIIPVSDPNSGTMAQRIMQYQAALQLSATAPQMYDLPLLHRQMIEVLGIRDAENIIPTDKDIKPTDPVTENMMIMMGEPVKAFAYQDHEAHIQTHMAAMEDPKIVKMLSMAPDAKVKQAAMMAHIAEHVAFLYRQQIEKELGVELPPPDEPLPEDIELRISKLVAPAAAQLTGKDKREMEAQRIQEQMKDPVIQLQQAELQLKAKQAQDKVQTDMARIQADLAKNREKTELERDKLSQEAKVEGAKLGVRIAEDASREEIEKSRMKSKDLLDGVKVGVDIAKELSGE</sequence>